<sequence length="392" mass="44822">MNRKIFISTGEVSGDLHGGLLANALFNEAEKRSIDLEICGLGGERMRKEGVKILQDTTSISAIGVWEALPLIIPTIQIQKKFYKSLKNLSPNCLVLIDYMGPNIKIGRKLKSEKNKIPIYYYIAPQEWAWRVGNNSTTDLISFSDRIFAIFKQEANFYKRRGGNVLWIGHPMIDLIKKIPTKKDSRKILKLRANENILLIMPASRPQELRYVLPVFMQVARKLQQKYPSLIVYIPSCREVFDSKFKLALDHFKVKGKVISQTDIEELKTHIYSLTKLALCKSGTVNMELALYGLPQIVGYRVSRVTAFIAKKILNFKVKFISPVNLLVKKRIIPEFVQKDFEVKKIYDKACKILDRKSEKEKISKGYADLKKELGQEGVVKRAAEEIINSLI</sequence>
<keyword evidence="7 11" id="KW-0808">Transferase</keyword>
<comment type="function">
    <text evidence="1">Condensation of UDP-2,3-diacylglucosamine and 2,3-diacylglucosamine-1-phosphate to form lipid A disaccharide, a precursor of lipid A, a phosphorylated glycolipid that anchors the lipopolysaccharide to the outer membrane of the cell.</text>
</comment>
<evidence type="ECO:0000313" key="12">
    <source>
        <dbReference type="Proteomes" id="UP000001026"/>
    </source>
</evidence>
<evidence type="ECO:0000256" key="2">
    <source>
        <dbReference type="ARBA" id="ARBA00012687"/>
    </source>
</evidence>
<dbReference type="NCBIfam" id="TIGR00215">
    <property type="entry name" value="lpxB"/>
    <property type="match status" value="1"/>
</dbReference>
<dbReference type="Proteomes" id="UP000001026">
    <property type="component" value="Chromosome"/>
</dbReference>
<dbReference type="CAZy" id="GT19">
    <property type="family name" value="Glycosyltransferase Family 19"/>
</dbReference>
<gene>
    <name evidence="11" type="primary">lpxB</name>
    <name evidence="11" type="ordered locus">PMM1334</name>
</gene>
<evidence type="ECO:0000256" key="10">
    <source>
        <dbReference type="NCBIfam" id="TIGR00215"/>
    </source>
</evidence>
<evidence type="ECO:0000256" key="7">
    <source>
        <dbReference type="ARBA" id="ARBA00022679"/>
    </source>
</evidence>
<dbReference type="PANTHER" id="PTHR30372:SF4">
    <property type="entry name" value="LIPID-A-DISACCHARIDE SYNTHASE, MITOCHONDRIAL-RELATED"/>
    <property type="match status" value="1"/>
</dbReference>
<keyword evidence="6 11" id="KW-0328">Glycosyltransferase</keyword>
<dbReference type="OrthoDB" id="9801642at2"/>
<evidence type="ECO:0000256" key="4">
    <source>
        <dbReference type="ARBA" id="ARBA00022516"/>
    </source>
</evidence>
<dbReference type="KEGG" id="pmm:PMM1334"/>
<keyword evidence="5" id="KW-0441">Lipid A biosynthesis</keyword>
<dbReference type="HOGENOM" id="CLU_036577_3_0_3"/>
<dbReference type="GO" id="GO:0008915">
    <property type="term" value="F:lipid-A-disaccharide synthase activity"/>
    <property type="evidence" value="ECO:0007669"/>
    <property type="project" value="UniProtKB-UniRule"/>
</dbReference>
<dbReference type="GO" id="GO:0009245">
    <property type="term" value="P:lipid A biosynthetic process"/>
    <property type="evidence" value="ECO:0007669"/>
    <property type="project" value="UniProtKB-UniRule"/>
</dbReference>
<evidence type="ECO:0000256" key="8">
    <source>
        <dbReference type="ARBA" id="ARBA00023098"/>
    </source>
</evidence>
<evidence type="ECO:0000256" key="5">
    <source>
        <dbReference type="ARBA" id="ARBA00022556"/>
    </source>
</evidence>
<dbReference type="AlphaFoldDB" id="Q7V0D2"/>
<proteinExistence type="predicted"/>
<dbReference type="InterPro" id="IPR003835">
    <property type="entry name" value="Glyco_trans_19"/>
</dbReference>
<organism evidence="11 12">
    <name type="scientific">Prochlorococcus marinus subsp. pastoris (strain CCMP1986 / NIES-2087 / MED4)</name>
    <dbReference type="NCBI Taxonomy" id="59919"/>
    <lineage>
        <taxon>Bacteria</taxon>
        <taxon>Bacillati</taxon>
        <taxon>Cyanobacteriota</taxon>
        <taxon>Cyanophyceae</taxon>
        <taxon>Synechococcales</taxon>
        <taxon>Prochlorococcaceae</taxon>
        <taxon>Prochlorococcus</taxon>
    </lineage>
</organism>
<dbReference type="GO" id="GO:0016020">
    <property type="term" value="C:membrane"/>
    <property type="evidence" value="ECO:0007669"/>
    <property type="project" value="GOC"/>
</dbReference>
<reference evidence="11 12" key="1">
    <citation type="journal article" date="2003" name="Nature">
        <title>Genome divergence in two Prochlorococcus ecotypes reflects oceanic niche differentiation.</title>
        <authorList>
            <person name="Rocap G."/>
            <person name="Larimer F.W."/>
            <person name="Lamerdin J.E."/>
            <person name="Malfatti S."/>
            <person name="Chain P."/>
            <person name="Ahlgren N.A."/>
            <person name="Arellano A."/>
            <person name="Coleman M."/>
            <person name="Hauser L."/>
            <person name="Hess W.R."/>
            <person name="Johnson Z.I."/>
            <person name="Land M.L."/>
            <person name="Lindell D."/>
            <person name="Post A.F."/>
            <person name="Regala W."/>
            <person name="Shah M."/>
            <person name="Shaw S.L."/>
            <person name="Steglich C."/>
            <person name="Sullivan M.B."/>
            <person name="Ting C.S."/>
            <person name="Tolonen A."/>
            <person name="Webb E.A."/>
            <person name="Zinser E.R."/>
            <person name="Chisholm S.W."/>
        </authorList>
    </citation>
    <scope>NUCLEOTIDE SEQUENCE [LARGE SCALE GENOMIC DNA]</scope>
    <source>
        <strain evidence="12">CCMP1986 / NIES-2087 / MED4</strain>
    </source>
</reference>
<dbReference type="eggNOG" id="COG0763">
    <property type="taxonomic scope" value="Bacteria"/>
</dbReference>
<evidence type="ECO:0000256" key="1">
    <source>
        <dbReference type="ARBA" id="ARBA00002056"/>
    </source>
</evidence>
<protein>
    <recommendedName>
        <fullName evidence="3 10">Lipid-A-disaccharide synthase</fullName>
        <ecNumber evidence="2 10">2.4.1.182</ecNumber>
    </recommendedName>
</protein>
<dbReference type="STRING" id="59919.PMM1334"/>
<dbReference type="GO" id="GO:0005543">
    <property type="term" value="F:phospholipid binding"/>
    <property type="evidence" value="ECO:0007669"/>
    <property type="project" value="TreeGrafter"/>
</dbReference>
<keyword evidence="4" id="KW-0444">Lipid biosynthesis</keyword>
<accession>Q7V0D2</accession>
<name>Q7V0D2_PROMP</name>
<evidence type="ECO:0000256" key="9">
    <source>
        <dbReference type="ARBA" id="ARBA00048975"/>
    </source>
</evidence>
<dbReference type="RefSeq" id="WP_011132968.1">
    <property type="nucleotide sequence ID" value="NC_005072.1"/>
</dbReference>
<dbReference type="SUPFAM" id="SSF53756">
    <property type="entry name" value="UDP-Glycosyltransferase/glycogen phosphorylase"/>
    <property type="match status" value="1"/>
</dbReference>
<comment type="catalytic activity">
    <reaction evidence="9">
        <text>a lipid X + a UDP-2-N,3-O-bis[(3R)-3-hydroxyacyl]-alpha-D-glucosamine = a lipid A disaccharide + UDP + H(+)</text>
        <dbReference type="Rhea" id="RHEA:67828"/>
        <dbReference type="ChEBI" id="CHEBI:15378"/>
        <dbReference type="ChEBI" id="CHEBI:58223"/>
        <dbReference type="ChEBI" id="CHEBI:137748"/>
        <dbReference type="ChEBI" id="CHEBI:176338"/>
        <dbReference type="ChEBI" id="CHEBI:176343"/>
        <dbReference type="EC" id="2.4.1.182"/>
    </reaction>
</comment>
<evidence type="ECO:0000256" key="3">
    <source>
        <dbReference type="ARBA" id="ARBA00020902"/>
    </source>
</evidence>
<dbReference type="EC" id="2.4.1.182" evidence="2 10"/>
<keyword evidence="8" id="KW-0443">Lipid metabolism</keyword>
<evidence type="ECO:0000256" key="6">
    <source>
        <dbReference type="ARBA" id="ARBA00022676"/>
    </source>
</evidence>
<dbReference type="PANTHER" id="PTHR30372">
    <property type="entry name" value="LIPID-A-DISACCHARIDE SYNTHASE"/>
    <property type="match status" value="1"/>
</dbReference>
<dbReference type="EMBL" id="BX548174">
    <property type="protein sequence ID" value="CAE19793.1"/>
    <property type="molecule type" value="Genomic_DNA"/>
</dbReference>
<dbReference type="Pfam" id="PF02684">
    <property type="entry name" value="LpxB"/>
    <property type="match status" value="1"/>
</dbReference>
<evidence type="ECO:0000313" key="11">
    <source>
        <dbReference type="EMBL" id="CAE19793.1"/>
    </source>
</evidence>